<dbReference type="GO" id="GO:0005576">
    <property type="term" value="C:extracellular region"/>
    <property type="evidence" value="ECO:0007669"/>
    <property type="project" value="UniProtKB-SubCell"/>
</dbReference>
<dbReference type="Proteomes" id="UP000028782">
    <property type="component" value="Chromosome"/>
</dbReference>
<gene>
    <name evidence="9" type="ORF">O987_02310</name>
</gene>
<dbReference type="GO" id="GO:0071973">
    <property type="term" value="P:bacterial-type flagellum-dependent cell motility"/>
    <property type="evidence" value="ECO:0007669"/>
    <property type="project" value="TreeGrafter"/>
</dbReference>
<dbReference type="InterPro" id="IPR040026">
    <property type="entry name" value="FliD"/>
</dbReference>
<dbReference type="InterPro" id="IPR003481">
    <property type="entry name" value="FliD_N"/>
</dbReference>
<comment type="subcellular location">
    <subcellularLocation>
        <location evidence="5">Secreted</location>
    </subcellularLocation>
    <subcellularLocation>
        <location evidence="5">Bacterial flagellum</location>
    </subcellularLocation>
</comment>
<dbReference type="Pfam" id="PF02465">
    <property type="entry name" value="FliD_N"/>
    <property type="match status" value="1"/>
</dbReference>
<evidence type="ECO:0000256" key="3">
    <source>
        <dbReference type="ARBA" id="ARBA00023054"/>
    </source>
</evidence>
<evidence type="ECO:0000256" key="6">
    <source>
        <dbReference type="SAM" id="MobiDB-lite"/>
    </source>
</evidence>
<dbReference type="Pfam" id="PF07195">
    <property type="entry name" value="FliD_C"/>
    <property type="match status" value="1"/>
</dbReference>
<dbReference type="GO" id="GO:0009424">
    <property type="term" value="C:bacterial-type flagellum hook"/>
    <property type="evidence" value="ECO:0007669"/>
    <property type="project" value="UniProtKB-UniRule"/>
</dbReference>
<dbReference type="AlphaFoldDB" id="A0A076PIU8"/>
<organism evidence="9 10">
    <name type="scientific">Comamonas testosteroni TK102</name>
    <dbReference type="NCBI Taxonomy" id="1392005"/>
    <lineage>
        <taxon>Bacteria</taxon>
        <taxon>Pseudomonadati</taxon>
        <taxon>Pseudomonadota</taxon>
        <taxon>Betaproteobacteria</taxon>
        <taxon>Burkholderiales</taxon>
        <taxon>Comamonadaceae</taxon>
        <taxon>Comamonas</taxon>
    </lineage>
</organism>
<feature type="domain" description="Flagellar hook-associated protein 2 N-terminal" evidence="7">
    <location>
        <begin position="10"/>
        <end position="105"/>
    </location>
</feature>
<evidence type="ECO:0000259" key="8">
    <source>
        <dbReference type="Pfam" id="PF07195"/>
    </source>
</evidence>
<comment type="similarity">
    <text evidence="1 5">Belongs to the FliD family.</text>
</comment>
<comment type="subunit">
    <text evidence="2 5">Homopentamer.</text>
</comment>
<dbReference type="PANTHER" id="PTHR30288:SF0">
    <property type="entry name" value="FLAGELLAR HOOK-ASSOCIATED PROTEIN 2"/>
    <property type="match status" value="1"/>
</dbReference>
<dbReference type="RefSeq" id="WP_043370699.1">
    <property type="nucleotide sequence ID" value="NZ_CP006704.1"/>
</dbReference>
<reference evidence="9 10" key="1">
    <citation type="journal article" date="2014" name="Genome Announc.">
        <title>Complete Genome Sequence of Polychlorinated Biphenyl Degrader Comamonas testosteroni TK102 (NBRC 109938).</title>
        <authorList>
            <person name="Fukuda K."/>
            <person name="Hosoyama A."/>
            <person name="Tsuchikane K."/>
            <person name="Ohji S."/>
            <person name="Yamazoe A."/>
            <person name="Fujita N."/>
            <person name="Shintani M."/>
            <person name="Kimbara K."/>
        </authorList>
    </citation>
    <scope>NUCLEOTIDE SEQUENCE [LARGE SCALE GENOMIC DNA]</scope>
    <source>
        <strain evidence="9">TK102</strain>
    </source>
</reference>
<evidence type="ECO:0000256" key="1">
    <source>
        <dbReference type="ARBA" id="ARBA00009764"/>
    </source>
</evidence>
<proteinExistence type="inferred from homology"/>
<protein>
    <recommendedName>
        <fullName evidence="5">Flagellar hook-associated protein 2</fullName>
        <shortName evidence="5">HAP2</shortName>
    </recommendedName>
    <alternativeName>
        <fullName evidence="5">Flagellar cap protein</fullName>
    </alternativeName>
</protein>
<keyword evidence="5" id="KW-0964">Secreted</keyword>
<dbReference type="KEGG" id="ctes:O987_02310"/>
<name>A0A076PIU8_COMTE</name>
<feature type="region of interest" description="Disordered" evidence="6">
    <location>
        <begin position="284"/>
        <end position="310"/>
    </location>
</feature>
<accession>A0A076PIU8</accession>
<feature type="domain" description="Flagellar hook-associated protein 2 C-terminal" evidence="8">
    <location>
        <begin position="206"/>
        <end position="449"/>
    </location>
</feature>
<keyword evidence="3" id="KW-0175">Coiled coil</keyword>
<dbReference type="Pfam" id="PF07196">
    <property type="entry name" value="Flagellin_IN"/>
    <property type="match status" value="1"/>
</dbReference>
<keyword evidence="4 5" id="KW-0975">Bacterial flagellum</keyword>
<evidence type="ECO:0000256" key="5">
    <source>
        <dbReference type="RuleBase" id="RU362066"/>
    </source>
</evidence>
<dbReference type="EMBL" id="CP006704">
    <property type="protein sequence ID" value="AIJ44651.1"/>
    <property type="molecule type" value="Genomic_DNA"/>
</dbReference>
<evidence type="ECO:0000313" key="9">
    <source>
        <dbReference type="EMBL" id="AIJ44651.1"/>
    </source>
</evidence>
<dbReference type="InterPro" id="IPR010809">
    <property type="entry name" value="FliD_C"/>
</dbReference>
<dbReference type="InterPro" id="IPR010810">
    <property type="entry name" value="Flagellin_hook_IN_motif"/>
</dbReference>
<evidence type="ECO:0000313" key="10">
    <source>
        <dbReference type="Proteomes" id="UP000028782"/>
    </source>
</evidence>
<dbReference type="HOGENOM" id="CLU_015182_5_0_4"/>
<dbReference type="GO" id="GO:0009421">
    <property type="term" value="C:bacterial-type flagellum filament cap"/>
    <property type="evidence" value="ECO:0007669"/>
    <property type="project" value="InterPro"/>
</dbReference>
<sequence length="467" mass="48779">MAVSSVGIGSGLNVSDIISKMVSLQKQPLAGLQVKQQTIQTQISTYAQIKSLSSTLADANAKLTRDSGWNSMTINSSNSAVSMTVSGITSAATYDVSVTQLARSQTSVNAARAVDQKMGAAGTLSIQNTKTGVPVNVDYTSSDTLTTLAAKINEKASGMQALVMRDGAGNEQLMLRSKATGADAAFSVTDSGSAVGSFSIPANQGAQDAKITINGVTQASSTDNFDNVLPGLKITVNQVTVDQATNVDKPARVSVTADKTATKKNIQDFVDAFNALNDLLTKTTKGMRDESGKQTSSTDENDPSGLFQGDSATISLQSSLRSLLSGSASNATGDLKRLADIGIEYKDGTLSITKSEKLDKALDSPDALKSLFAAKSSSDGTGGGIAVSMKKFTDELLAYDGTLNSKTDSLELRKKSNLKDQDKINAGATTLEAKLTRQYSALDSQMSSISALSTYMQNQIAAWNKSS</sequence>
<evidence type="ECO:0000259" key="7">
    <source>
        <dbReference type="Pfam" id="PF02465"/>
    </source>
</evidence>
<dbReference type="PANTHER" id="PTHR30288">
    <property type="entry name" value="FLAGELLAR CAP/ASSEMBLY PROTEIN FLID"/>
    <property type="match status" value="1"/>
</dbReference>
<evidence type="ECO:0000256" key="4">
    <source>
        <dbReference type="ARBA" id="ARBA00023143"/>
    </source>
</evidence>
<comment type="function">
    <text evidence="5">Required for morphogenesis and for the elongation of the flagellar filament by facilitating polymerization of the flagellin monomers at the tip of growing filament. Forms a capping structure, which prevents flagellin subunits (transported through the central channel of the flagellum) from leaking out without polymerization at the distal end.</text>
</comment>
<dbReference type="GO" id="GO:0007155">
    <property type="term" value="P:cell adhesion"/>
    <property type="evidence" value="ECO:0007669"/>
    <property type="project" value="InterPro"/>
</dbReference>
<evidence type="ECO:0000256" key="2">
    <source>
        <dbReference type="ARBA" id="ARBA00011255"/>
    </source>
</evidence>